<dbReference type="Proteomes" id="UP000542125">
    <property type="component" value="Unassembled WGS sequence"/>
</dbReference>
<dbReference type="PANTHER" id="PTHR42928:SF5">
    <property type="entry name" value="BLR1237 PROTEIN"/>
    <property type="match status" value="1"/>
</dbReference>
<organism evidence="3 4">
    <name type="scientific">Pigmentiphaga litoralis</name>
    <dbReference type="NCBI Taxonomy" id="516702"/>
    <lineage>
        <taxon>Bacteria</taxon>
        <taxon>Pseudomonadati</taxon>
        <taxon>Pseudomonadota</taxon>
        <taxon>Betaproteobacteria</taxon>
        <taxon>Burkholderiales</taxon>
        <taxon>Alcaligenaceae</taxon>
        <taxon>Pigmentiphaga</taxon>
    </lineage>
</organism>
<dbReference type="PANTHER" id="PTHR42928">
    <property type="entry name" value="TRICARBOXYLATE-BINDING PROTEIN"/>
    <property type="match status" value="1"/>
</dbReference>
<keyword evidence="2" id="KW-0732">Signal</keyword>
<dbReference type="EMBL" id="JACBYR010000001">
    <property type="protein sequence ID" value="NYE81081.1"/>
    <property type="molecule type" value="Genomic_DNA"/>
</dbReference>
<protein>
    <submittedName>
        <fullName evidence="3">Tripartite-type tricarboxylate transporter receptor subunit TctC</fullName>
    </submittedName>
</protein>
<gene>
    <name evidence="3" type="ORF">FHW18_000352</name>
</gene>
<dbReference type="PIRSF" id="PIRSF017082">
    <property type="entry name" value="YflP"/>
    <property type="match status" value="1"/>
</dbReference>
<feature type="signal peptide" evidence="2">
    <location>
        <begin position="1"/>
        <end position="21"/>
    </location>
</feature>
<dbReference type="InterPro" id="IPR042100">
    <property type="entry name" value="Bug_dom1"/>
</dbReference>
<sequence>MKTVALALGSLALALTSAVSAQSWPSRPIKVVVPFAAGGNADITARLIAKQLSDDLKTPVVVENKPGANGIIGLEAARMAAPDGYTLLVAPSSPLVVNPVLYKKVPYDSVKDFEPISQIITYQYVLVVPTASKITTLPDLAKQAREKPGALTYGSSGVGGGGHLAGELLALQMDAKLNHIPYKGTAPALADLLGGQLSFTWDTVMTTVPQVQGGKLRPIAVSGPQRTASLPDVPTMRELGYKNYEITQFVGLLAPAKTPPQIIERLHAGVQKAIKAPEVIKALKTDGGNDLVGSSPAEFKSLIASELAFYRKLVSDANIKEE</sequence>
<dbReference type="Gene3D" id="3.40.190.150">
    <property type="entry name" value="Bordetella uptake gene, domain 1"/>
    <property type="match status" value="1"/>
</dbReference>
<keyword evidence="4" id="KW-1185">Reference proteome</keyword>
<comment type="similarity">
    <text evidence="1">Belongs to the UPF0065 (bug) family.</text>
</comment>
<proteinExistence type="inferred from homology"/>
<dbReference type="InterPro" id="IPR005064">
    <property type="entry name" value="BUG"/>
</dbReference>
<dbReference type="CDD" id="cd13578">
    <property type="entry name" value="PBP2_Bug27"/>
    <property type="match status" value="1"/>
</dbReference>
<evidence type="ECO:0000256" key="1">
    <source>
        <dbReference type="ARBA" id="ARBA00006987"/>
    </source>
</evidence>
<dbReference type="SUPFAM" id="SSF53850">
    <property type="entry name" value="Periplasmic binding protein-like II"/>
    <property type="match status" value="1"/>
</dbReference>
<comment type="caution">
    <text evidence="3">The sequence shown here is derived from an EMBL/GenBank/DDBJ whole genome shotgun (WGS) entry which is preliminary data.</text>
</comment>
<accession>A0A7Y9IQI6</accession>
<evidence type="ECO:0000256" key="2">
    <source>
        <dbReference type="SAM" id="SignalP"/>
    </source>
</evidence>
<keyword evidence="3" id="KW-0675">Receptor</keyword>
<dbReference type="RefSeq" id="WP_179582750.1">
    <property type="nucleotide sequence ID" value="NZ_JACBYR010000001.1"/>
</dbReference>
<evidence type="ECO:0000313" key="4">
    <source>
        <dbReference type="Proteomes" id="UP000542125"/>
    </source>
</evidence>
<dbReference type="Gene3D" id="3.40.190.10">
    <property type="entry name" value="Periplasmic binding protein-like II"/>
    <property type="match status" value="1"/>
</dbReference>
<feature type="chain" id="PRO_5030699720" evidence="2">
    <location>
        <begin position="22"/>
        <end position="322"/>
    </location>
</feature>
<dbReference type="AlphaFoldDB" id="A0A7Y9IQI6"/>
<evidence type="ECO:0000313" key="3">
    <source>
        <dbReference type="EMBL" id="NYE81081.1"/>
    </source>
</evidence>
<reference evidence="3 4" key="1">
    <citation type="submission" date="2020-07" db="EMBL/GenBank/DDBJ databases">
        <title>Genomic Encyclopedia of Type Strains, Phase IV (KMG-V): Genome sequencing to study the core and pangenomes of soil and plant-associated prokaryotes.</title>
        <authorList>
            <person name="Whitman W."/>
        </authorList>
    </citation>
    <scope>NUCLEOTIDE SEQUENCE [LARGE SCALE GENOMIC DNA]</scope>
    <source>
        <strain evidence="3 4">SAS40</strain>
    </source>
</reference>
<dbReference type="Pfam" id="PF03401">
    <property type="entry name" value="TctC"/>
    <property type="match status" value="1"/>
</dbReference>
<name>A0A7Y9IQI6_9BURK</name>